<feature type="region of interest" description="Disordered" evidence="3">
    <location>
        <begin position="1"/>
        <end position="22"/>
    </location>
</feature>
<evidence type="ECO:0000256" key="1">
    <source>
        <dbReference type="ARBA" id="ARBA00022553"/>
    </source>
</evidence>
<accession>A0A956SCR1</accession>
<organism evidence="5 6">
    <name type="scientific">Eiseniibacteriota bacterium</name>
    <dbReference type="NCBI Taxonomy" id="2212470"/>
    <lineage>
        <taxon>Bacteria</taxon>
        <taxon>Candidatus Eiseniibacteriota</taxon>
    </lineage>
</organism>
<evidence type="ECO:0000256" key="3">
    <source>
        <dbReference type="SAM" id="MobiDB-lite"/>
    </source>
</evidence>
<dbReference type="Pfam" id="PF00072">
    <property type="entry name" value="Response_reg"/>
    <property type="match status" value="1"/>
</dbReference>
<feature type="modified residue" description="4-aspartylphosphate" evidence="2">
    <location>
        <position position="73"/>
    </location>
</feature>
<dbReference type="PROSITE" id="PS50110">
    <property type="entry name" value="RESPONSE_REGULATORY"/>
    <property type="match status" value="1"/>
</dbReference>
<feature type="non-terminal residue" evidence="5">
    <location>
        <position position="1"/>
    </location>
</feature>
<reference evidence="5" key="1">
    <citation type="submission" date="2020-04" db="EMBL/GenBank/DDBJ databases">
        <authorList>
            <person name="Zhang T."/>
        </authorList>
    </citation>
    <scope>NUCLEOTIDE SEQUENCE</scope>
    <source>
        <strain evidence="5">HKST-UBA02</strain>
    </source>
</reference>
<protein>
    <submittedName>
        <fullName evidence="5">Response regulator</fullName>
    </submittedName>
</protein>
<evidence type="ECO:0000259" key="4">
    <source>
        <dbReference type="PROSITE" id="PS50110"/>
    </source>
</evidence>
<dbReference type="SMART" id="SM00448">
    <property type="entry name" value="REC"/>
    <property type="match status" value="1"/>
</dbReference>
<dbReference type="SUPFAM" id="SSF52172">
    <property type="entry name" value="CheY-like"/>
    <property type="match status" value="1"/>
</dbReference>
<dbReference type="InterPro" id="IPR001789">
    <property type="entry name" value="Sig_transdc_resp-reg_receiver"/>
</dbReference>
<dbReference type="GO" id="GO:0000160">
    <property type="term" value="P:phosphorelay signal transduction system"/>
    <property type="evidence" value="ECO:0007669"/>
    <property type="project" value="InterPro"/>
</dbReference>
<feature type="domain" description="Response regulatory" evidence="4">
    <location>
        <begin position="24"/>
        <end position="143"/>
    </location>
</feature>
<dbReference type="PANTHER" id="PTHR45339">
    <property type="entry name" value="HYBRID SIGNAL TRANSDUCTION HISTIDINE KINASE J"/>
    <property type="match status" value="1"/>
</dbReference>
<reference evidence="5" key="2">
    <citation type="journal article" date="2021" name="Microbiome">
        <title>Successional dynamics and alternative stable states in a saline activated sludge microbial community over 9 years.</title>
        <authorList>
            <person name="Wang Y."/>
            <person name="Ye J."/>
            <person name="Ju F."/>
            <person name="Liu L."/>
            <person name="Boyd J.A."/>
            <person name="Deng Y."/>
            <person name="Parks D.H."/>
            <person name="Jiang X."/>
            <person name="Yin X."/>
            <person name="Woodcroft B.J."/>
            <person name="Tyson G.W."/>
            <person name="Hugenholtz P."/>
            <person name="Polz M.F."/>
            <person name="Zhang T."/>
        </authorList>
    </citation>
    <scope>NUCLEOTIDE SEQUENCE</scope>
    <source>
        <strain evidence="5">HKST-UBA02</strain>
    </source>
</reference>
<feature type="compositionally biased region" description="Low complexity" evidence="3">
    <location>
        <begin position="1"/>
        <end position="16"/>
    </location>
</feature>
<name>A0A956SCR1_UNCEI</name>
<dbReference type="EMBL" id="JAGQHS010000028">
    <property type="protein sequence ID" value="MCA9755645.1"/>
    <property type="molecule type" value="Genomic_DNA"/>
</dbReference>
<dbReference type="InterPro" id="IPR011006">
    <property type="entry name" value="CheY-like_superfamily"/>
</dbReference>
<proteinExistence type="predicted"/>
<evidence type="ECO:0000313" key="5">
    <source>
        <dbReference type="EMBL" id="MCA9755645.1"/>
    </source>
</evidence>
<gene>
    <name evidence="5" type="ORF">KDA27_07580</name>
</gene>
<evidence type="ECO:0000313" key="6">
    <source>
        <dbReference type="Proteomes" id="UP000739538"/>
    </source>
</evidence>
<dbReference type="PANTHER" id="PTHR45339:SF3">
    <property type="entry name" value="HISTIDINE KINASE"/>
    <property type="match status" value="1"/>
</dbReference>
<keyword evidence="1 2" id="KW-0597">Phosphoprotein</keyword>
<sequence length="187" mass="19968">SDANATADPNAPTTPTQSPERPMRVLLVEDNPVNRMVAGRLLSRCGCLVTEATDGEAAVERAASGPWDLILMDCAMPIMDGIEATRRIRAAERTAGRAPVPIVALTANVFQESVDECREAGMDAHLTKPIQTRALEDALARFAPSRKSARAHTSLPALEAKPVPPLFLPPAEPIPSFSPETEEAVPL</sequence>
<evidence type="ECO:0000256" key="2">
    <source>
        <dbReference type="PROSITE-ProRule" id="PRU00169"/>
    </source>
</evidence>
<comment type="caution">
    <text evidence="5">The sequence shown here is derived from an EMBL/GenBank/DDBJ whole genome shotgun (WGS) entry which is preliminary data.</text>
</comment>
<dbReference type="Proteomes" id="UP000739538">
    <property type="component" value="Unassembled WGS sequence"/>
</dbReference>
<dbReference type="CDD" id="cd17546">
    <property type="entry name" value="REC_hyHK_CKI1_RcsC-like"/>
    <property type="match status" value="1"/>
</dbReference>
<dbReference type="AlphaFoldDB" id="A0A956SCR1"/>
<dbReference type="Gene3D" id="3.40.50.2300">
    <property type="match status" value="1"/>
</dbReference>